<dbReference type="InterPro" id="IPR012444">
    <property type="entry name" value="DUF1647"/>
</dbReference>
<dbReference type="AlphaFoldDB" id="A0AAE0S006"/>
<dbReference type="Pfam" id="PF07801">
    <property type="entry name" value="DUF1647"/>
    <property type="match status" value="1"/>
</dbReference>
<dbReference type="SUPFAM" id="SSF53448">
    <property type="entry name" value="Nucleotide-diphospho-sugar transferases"/>
    <property type="match status" value="1"/>
</dbReference>
<proteinExistence type="predicted"/>
<keyword evidence="2" id="KW-1185">Reference proteome</keyword>
<protein>
    <submittedName>
        <fullName evidence="1">Uncharacterized protein</fullName>
    </submittedName>
</protein>
<dbReference type="EMBL" id="JAEAOA010001857">
    <property type="protein sequence ID" value="KAK3582665.1"/>
    <property type="molecule type" value="Genomic_DNA"/>
</dbReference>
<dbReference type="InterPro" id="IPR029044">
    <property type="entry name" value="Nucleotide-diphossugar_trans"/>
</dbReference>
<gene>
    <name evidence="1" type="ORF">CHS0354_031077</name>
</gene>
<evidence type="ECO:0000313" key="2">
    <source>
        <dbReference type="Proteomes" id="UP001195483"/>
    </source>
</evidence>
<sequence length="322" mass="37138">MRIVRNYPLGDSCWYLEELGLQKPYNKLTPPVLPVIVTGASSNHFLESQAFLYSIKTTLMKNYEVPKLIYYDLGLDISQRKELEEYCDCDIRNFPFHKFPSHVKNLQGYAWKPLIIQTILNEYGYVLWLDTSIRFIKTSLFQDLMRNVDRYGVASFDFNYTIGDHIDPESLEFLGEDPCLFANISEPSGGGVIIRRSNFTLEYIMRPWVSCALSFGCMVNDRSGKLGGCPDKPSLGSCHRFDQSVLGIILWRLYGRKELVVFPEMLVTARRGHEMNYFHILREEKLKSTMPKLALNTGAFTYRGIPAILLLINRLIQIFLLT</sequence>
<evidence type="ECO:0000313" key="1">
    <source>
        <dbReference type="EMBL" id="KAK3582665.1"/>
    </source>
</evidence>
<name>A0AAE0S006_9BIVA</name>
<organism evidence="1 2">
    <name type="scientific">Potamilus streckersoni</name>
    <dbReference type="NCBI Taxonomy" id="2493646"/>
    <lineage>
        <taxon>Eukaryota</taxon>
        <taxon>Metazoa</taxon>
        <taxon>Spiralia</taxon>
        <taxon>Lophotrochozoa</taxon>
        <taxon>Mollusca</taxon>
        <taxon>Bivalvia</taxon>
        <taxon>Autobranchia</taxon>
        <taxon>Heteroconchia</taxon>
        <taxon>Palaeoheterodonta</taxon>
        <taxon>Unionida</taxon>
        <taxon>Unionoidea</taxon>
        <taxon>Unionidae</taxon>
        <taxon>Ambleminae</taxon>
        <taxon>Lampsilini</taxon>
        <taxon>Potamilus</taxon>
    </lineage>
</organism>
<reference evidence="1" key="1">
    <citation type="journal article" date="2021" name="Genome Biol. Evol.">
        <title>A High-Quality Reference Genome for a Parasitic Bivalve with Doubly Uniparental Inheritance (Bivalvia: Unionida).</title>
        <authorList>
            <person name="Smith C.H."/>
        </authorList>
    </citation>
    <scope>NUCLEOTIDE SEQUENCE</scope>
    <source>
        <strain evidence="1">CHS0354</strain>
    </source>
</reference>
<comment type="caution">
    <text evidence="1">The sequence shown here is derived from an EMBL/GenBank/DDBJ whole genome shotgun (WGS) entry which is preliminary data.</text>
</comment>
<dbReference type="Proteomes" id="UP001195483">
    <property type="component" value="Unassembled WGS sequence"/>
</dbReference>
<reference evidence="1" key="2">
    <citation type="journal article" date="2021" name="Genome Biol. Evol.">
        <title>Developing a high-quality reference genome for a parasitic bivalve with doubly uniparental inheritance (Bivalvia: Unionida).</title>
        <authorList>
            <person name="Smith C.H."/>
        </authorList>
    </citation>
    <scope>NUCLEOTIDE SEQUENCE</scope>
    <source>
        <strain evidence="1">CHS0354</strain>
        <tissue evidence="1">Mantle</tissue>
    </source>
</reference>
<dbReference type="PANTHER" id="PTHR31389">
    <property type="entry name" value="LD39211P"/>
    <property type="match status" value="1"/>
</dbReference>
<accession>A0AAE0S006</accession>
<reference evidence="1" key="3">
    <citation type="submission" date="2023-05" db="EMBL/GenBank/DDBJ databases">
        <authorList>
            <person name="Smith C.H."/>
        </authorList>
    </citation>
    <scope>NUCLEOTIDE SEQUENCE</scope>
    <source>
        <strain evidence="1">CHS0354</strain>
        <tissue evidence="1">Mantle</tissue>
    </source>
</reference>
<dbReference type="PANTHER" id="PTHR31389:SF4">
    <property type="entry name" value="LD39211P"/>
    <property type="match status" value="1"/>
</dbReference>